<dbReference type="AlphaFoldDB" id="A0A2S0I4X0"/>
<dbReference type="InterPro" id="IPR027444">
    <property type="entry name" value="H-NS_C_dom"/>
</dbReference>
<reference evidence="8 9" key="1">
    <citation type="submission" date="2017-09" db="EMBL/GenBank/DDBJ databases">
        <title>Genomic, metabolic, and phenotypic characteristics of bacterial isolates from the natural microbiome of the model nematode Caenorhabditis elegans.</title>
        <authorList>
            <person name="Zimmermann J."/>
            <person name="Obeng N."/>
            <person name="Yang W."/>
            <person name="Obeng O."/>
            <person name="Kissoyan K."/>
            <person name="Pees B."/>
            <person name="Dirksen P."/>
            <person name="Hoppner M."/>
            <person name="Franke A."/>
            <person name="Rosenstiel P."/>
            <person name="Leippe M."/>
            <person name="Dierking K."/>
            <person name="Kaleta C."/>
            <person name="Schulenburg H."/>
        </authorList>
    </citation>
    <scope>NUCLEOTIDE SEQUENCE [LARGE SCALE GENOMIC DNA]</scope>
    <source>
        <strain evidence="8 9">MYb73</strain>
    </source>
</reference>
<dbReference type="OrthoDB" id="5297879at2"/>
<dbReference type="InterPro" id="IPR037150">
    <property type="entry name" value="H-NS_C_dom_sf"/>
</dbReference>
<keyword evidence="9" id="KW-1185">Reference proteome</keyword>
<evidence type="ECO:0000256" key="6">
    <source>
        <dbReference type="SAM" id="MobiDB-lite"/>
    </source>
</evidence>
<evidence type="ECO:0000256" key="4">
    <source>
        <dbReference type="ARBA" id="ARBA00023125"/>
    </source>
</evidence>
<gene>
    <name evidence="8" type="ORF">CLM73_08135</name>
</gene>
<name>A0A2S0I4X0_9BURK</name>
<dbReference type="SUPFAM" id="SSF81273">
    <property type="entry name" value="H-NS histone-like proteins"/>
    <property type="match status" value="1"/>
</dbReference>
<feature type="compositionally biased region" description="Low complexity" evidence="6">
    <location>
        <begin position="64"/>
        <end position="89"/>
    </location>
</feature>
<keyword evidence="3" id="KW-0963">Cytoplasm</keyword>
<accession>A0A2S0I4X0</accession>
<dbReference type="RefSeq" id="WP_056567295.1">
    <property type="nucleotide sequence ID" value="NZ_CP023270.1"/>
</dbReference>
<dbReference type="Gene3D" id="4.10.430.10">
    <property type="entry name" value="Histone-like protein H-NS, C-terminal domain"/>
    <property type="match status" value="1"/>
</dbReference>
<evidence type="ECO:0000256" key="1">
    <source>
        <dbReference type="ARBA" id="ARBA00004453"/>
    </source>
</evidence>
<dbReference type="Proteomes" id="UP000239477">
    <property type="component" value="Chromosome"/>
</dbReference>
<dbReference type="GO" id="GO:0009295">
    <property type="term" value="C:nucleoid"/>
    <property type="evidence" value="ECO:0007669"/>
    <property type="project" value="UniProtKB-SubCell"/>
</dbReference>
<evidence type="ECO:0000313" key="8">
    <source>
        <dbReference type="EMBL" id="AVJ27090.1"/>
    </source>
</evidence>
<dbReference type="EMBL" id="CP023270">
    <property type="protein sequence ID" value="AVJ27090.1"/>
    <property type="molecule type" value="Genomic_DNA"/>
</dbReference>
<evidence type="ECO:0000256" key="5">
    <source>
        <dbReference type="SAM" id="Coils"/>
    </source>
</evidence>
<evidence type="ECO:0000256" key="2">
    <source>
        <dbReference type="ARBA" id="ARBA00010610"/>
    </source>
</evidence>
<comment type="subcellular location">
    <subcellularLocation>
        <location evidence="1">Cytoplasm</location>
        <location evidence="1">Nucleoid</location>
    </subcellularLocation>
</comment>
<dbReference type="GO" id="GO:0003677">
    <property type="term" value="F:DNA binding"/>
    <property type="evidence" value="ECO:0007669"/>
    <property type="project" value="UniProtKB-KW"/>
</dbReference>
<proteinExistence type="inferred from homology"/>
<feature type="coiled-coil region" evidence="5">
    <location>
        <begin position="3"/>
        <end position="30"/>
    </location>
</feature>
<sequence>MARETYAALQAKIEKEINKLQKKAEVLQTKRRKPVITSIITSMREYDITPEEIIAAYGAGKPARAATGGRRKASAPARAGGAAKRAVAPKYRHPQTGETWSGRGKAPRWLAAEEAGGATRESFLIKE</sequence>
<keyword evidence="4 8" id="KW-0238">DNA-binding</keyword>
<keyword evidence="5" id="KW-0175">Coiled coil</keyword>
<dbReference type="PANTHER" id="PTHR38097">
    <property type="match status" value="1"/>
</dbReference>
<organism evidence="8 9">
    <name type="scientific">Achromobacter spanius</name>
    <dbReference type="NCBI Taxonomy" id="217203"/>
    <lineage>
        <taxon>Bacteria</taxon>
        <taxon>Pseudomonadati</taxon>
        <taxon>Pseudomonadota</taxon>
        <taxon>Betaproteobacteria</taxon>
        <taxon>Burkholderiales</taxon>
        <taxon>Alcaligenaceae</taxon>
        <taxon>Achromobacter</taxon>
    </lineage>
</organism>
<comment type="similarity">
    <text evidence="2">Belongs to the histone-like protein H-NS family.</text>
</comment>
<evidence type="ECO:0000259" key="7">
    <source>
        <dbReference type="SMART" id="SM00528"/>
    </source>
</evidence>
<dbReference type="PANTHER" id="PTHR38097:SF2">
    <property type="entry name" value="DNA-BINDING PROTEIN STPA"/>
    <property type="match status" value="1"/>
</dbReference>
<dbReference type="Pfam" id="PF00816">
    <property type="entry name" value="Histone_HNS"/>
    <property type="match status" value="1"/>
</dbReference>
<evidence type="ECO:0000313" key="9">
    <source>
        <dbReference type="Proteomes" id="UP000239477"/>
    </source>
</evidence>
<feature type="domain" description="DNA-binding protein H-NS-like C-terminal" evidence="7">
    <location>
        <begin position="81"/>
        <end position="125"/>
    </location>
</feature>
<feature type="region of interest" description="Disordered" evidence="6">
    <location>
        <begin position="64"/>
        <end position="107"/>
    </location>
</feature>
<evidence type="ECO:0000256" key="3">
    <source>
        <dbReference type="ARBA" id="ARBA00022490"/>
    </source>
</evidence>
<dbReference type="SMART" id="SM00528">
    <property type="entry name" value="HNS"/>
    <property type="match status" value="1"/>
</dbReference>
<protein>
    <submittedName>
        <fullName evidence="8">DNA-binding protein</fullName>
    </submittedName>
</protein>